<keyword evidence="4" id="KW-1185">Reference proteome</keyword>
<feature type="non-terminal residue" evidence="3">
    <location>
        <position position="1"/>
    </location>
</feature>
<sequence length="68" mass="7676">ALIASGDTDNTPSFSVDNLFFKLSGAQKEDGSYGDMWKTYYLLPLFSWKSLVNISDDHCTEQTRKGQH</sequence>
<dbReference type="AlphaFoldDB" id="A0A4Y2JX68"/>
<evidence type="ECO:0000313" key="2">
    <source>
        <dbReference type="EMBL" id="GBM94898.1"/>
    </source>
</evidence>
<reference evidence="3 4" key="1">
    <citation type="journal article" date="2019" name="Sci. Rep.">
        <title>Orb-weaving spider Araneus ventricosus genome elucidates the spidroin gene catalogue.</title>
        <authorList>
            <person name="Kono N."/>
            <person name="Nakamura H."/>
            <person name="Ohtoshi R."/>
            <person name="Moran D.A.P."/>
            <person name="Shinohara A."/>
            <person name="Yoshida Y."/>
            <person name="Fujiwara M."/>
            <person name="Mori M."/>
            <person name="Tomita M."/>
            <person name="Arakawa K."/>
        </authorList>
    </citation>
    <scope>NUCLEOTIDE SEQUENCE [LARGE SCALE GENOMIC DNA]</scope>
</reference>
<dbReference type="EMBL" id="BGPR01112396">
    <property type="protein sequence ID" value="GBM94973.1"/>
    <property type="molecule type" value="Genomic_DNA"/>
</dbReference>
<proteinExistence type="predicted"/>
<accession>A0A4Y2JX68</accession>
<dbReference type="OrthoDB" id="6343110at2759"/>
<evidence type="ECO:0000313" key="1">
    <source>
        <dbReference type="EMBL" id="GBM94086.1"/>
    </source>
</evidence>
<dbReference type="Gene3D" id="1.50.10.20">
    <property type="match status" value="1"/>
</dbReference>
<dbReference type="EMBL" id="BGPR01112373">
    <property type="protein sequence ID" value="GBM94898.1"/>
    <property type="molecule type" value="Genomic_DNA"/>
</dbReference>
<evidence type="ECO:0000313" key="3">
    <source>
        <dbReference type="EMBL" id="GBM94973.1"/>
    </source>
</evidence>
<dbReference type="EMBL" id="BGPR01112096">
    <property type="protein sequence ID" value="GBM94086.1"/>
    <property type="molecule type" value="Genomic_DNA"/>
</dbReference>
<comment type="caution">
    <text evidence="3">The sequence shown here is derived from an EMBL/GenBank/DDBJ whole genome shotgun (WGS) entry which is preliminary data.</text>
</comment>
<protein>
    <submittedName>
        <fullName evidence="3">Uncharacterized protein</fullName>
    </submittedName>
</protein>
<organism evidence="3 4">
    <name type="scientific">Araneus ventricosus</name>
    <name type="common">Orbweaver spider</name>
    <name type="synonym">Epeira ventricosa</name>
    <dbReference type="NCBI Taxonomy" id="182803"/>
    <lineage>
        <taxon>Eukaryota</taxon>
        <taxon>Metazoa</taxon>
        <taxon>Ecdysozoa</taxon>
        <taxon>Arthropoda</taxon>
        <taxon>Chelicerata</taxon>
        <taxon>Arachnida</taxon>
        <taxon>Araneae</taxon>
        <taxon>Araneomorphae</taxon>
        <taxon>Entelegynae</taxon>
        <taxon>Araneoidea</taxon>
        <taxon>Araneidae</taxon>
        <taxon>Araneus</taxon>
    </lineage>
</organism>
<dbReference type="Proteomes" id="UP000499080">
    <property type="component" value="Unassembled WGS sequence"/>
</dbReference>
<evidence type="ECO:0000313" key="4">
    <source>
        <dbReference type="Proteomes" id="UP000499080"/>
    </source>
</evidence>
<gene>
    <name evidence="1" type="ORF">AVEN_121083_1</name>
    <name evidence="2" type="ORF">AVEN_258657_1</name>
    <name evidence="3" type="ORF">AVEN_57285_1</name>
</gene>
<name>A0A4Y2JX68_ARAVE</name>